<sequence length="3133" mass="354166">MGKRTCCSDETSVAATGFCCLKGMLSWTPSLTEAKTIMLNFCFWSPNTLIKLRAWYHGNEIFPVPIWLAKRILVRSSSMANWLSQLAIACIALIIARYLVDFFLSLKYNFEYGHLGFLSISGIKYHLRAKLPQNASARTVTFNIGKIKLRLRHRFFQSRDDTEQQLAFFTLHIQDVTIVVHDLALLRKQAQIQKELREQQKRRGGSLASVGESLTRIPWWYSLSIVKWVIRITSAVPAQMIISGLTQYADVRFGVVKVVVKNVASYRLENATLSSMLFADVERKATPTPMDMRDQLNDASILMQEFLLNAKHQQHSFKKANHLWKDKFFQINATLGPMEVIPHSDNVETNIVTAVSLPARSYFALSCHLSAACTTLKSVSVDVRVGSMDIDADQLLSLYQSSVTESPAVLNEPTSGQQSKRNSALGGLHRSGAIYTHNRTASAEPAIQPDQKRSSLLLFKELTMSMANIEVIKRITSDSDEEIHEKLNLSLQAMSLSCVRDLCHQDLDIREFPHSANFSTKSMQVAILSMTPAPEIQSSVILALSGIDTSLKATEPVLISKKQALTAQIVDTFAGDLDPAMEDPNMQFVTGSVNVISPSLTLDMVKLSSYQNIVGMLTQPKQPRKASTTPPTTWHIQRVPRFMLSVSIGNPTFYVYHFSKLESFDEPAMPHYTGFDLRDVLVTFRGNYIQSSEGPASPPLLSPLGSPTHTPDNFLHSTSPPLSPTFEKTTPASRWQKLLRKSWRSYSKSPSSHTSARHWMFDVFASVRLLECSSAFPFETTTKSEQPPTLDNTLLYIDEINISARASLTASIITQRKRQSPHMQLIIDQPIIELCLSIDKPSINLWSEYANRKQLVILQQAMTSTMGITKGGFRQPKPATSEKTDSAYQPYLRNVNMTLAIHNLCAGVVGLDEGIRGKRKVPEGYVDNAPEKDTCLGLALYIESLSINYKTSKANVDRSLAESILELPSNQTLLGAVDVFLTGSGLSPCVGLSNGQMFYLSGLGGERECFVHLLQVDSRSILRMKSDETGLTLISKSSVSFGRVLVYYTLQNHYATLLAILALKNIAPKAKEEIASSPKRFKVDVEKCSVALHHVDVRCLFPGNLDLFLRTKELHFNLPMSSSRQELQVRSIKLFGIAPSNTSSWDELIGIDDLKIIRETRSKAMNRSQNRTVIISSSGVHIIIPFGYVVANIIDNAISASKSLRLLNGRLFSDKYFDWNGPMPKNNPVEMPTIQLRFEIFTFTLEDNPFEADLRLIYKTGTIQQKTRLANEDAFMAKAQSMESQRQQQKQDDENGRRALDGEQVRDGFLKGSETPLTFRSTPRPDHDEASFRRGSSSSNISVNVAWSRLQEHNAKVWVRSIHAAQKEEQQGLEALCDSRRQHRHKIVYDFGQRTLEFTSKYLADLFDISMVPAPRHTSLLFGAMRNLDLTVSIPTFPLDQTRLFIQNIGNGVPLDTQFSMLAPFHLNWFADETWIQLRDYPLPLLYVPPSTKKDVNTWPQAWSLSGDYVFGDELGSKLATRLVDVVLVDLQNGTNYNMKIPRTSSPPKFYSIVEIRCLVSNPTRMAWSQSVQPSIQDVSRVFEYFTRPPVDPSAKLGFWDKIRHIIHTKTRIRFNGDLAVCLKGTRDPYNLIGKGAGFVKVWSKEVQWLLGYDNPQGEFMQVLSQDYMLAVPDLVNGTYVVKHILPISADTIKSRHRSETASVAMASPPPAQSEARKFKTPDSPTVLSTSSPDIRSPWPTENMRRTNSTPVPAKNYFERKHLQKIGLKLSGGVRWGLGCKYERRCESNCPKCEGKGECRSLDFIPHYRIKFCTPANVAKQPEGAENYDAFTGFRSHFIHFSVSLVQNTNINRSTDAVNALHLSPGFVDHFLQWFRLFGGGMGLPIRTGSLFPRADTRATKKFGKHLSTVKYKIVTDNLFIGWFEKDEQSLYSINGTGQTVGMKASVSSFKFDLHQRRITTKVESREFGRERIKPHWLLHEAQLQLSDLDLRVVQATYPDIDPNDDLDFGRSSGLPSFVVDETSTVNSESSQTFESSNSDFEDSFNFSDSMPQDWVDLDDYVELDLRTPDFRPAISVFPMMFSPNIGYFKQTNRDDAERFHYLHGTHDCILGSARDTRAIQVNLLRQRMQAIDEQIHSHQERLDDVERRLQKLPFETELLNESQNIVEKTTVLFEKKSLLQRYLKSVLTQNMPDLPRTQSNAAATKHSLLENDPTDKWETLMGYFKQRCIVHNPQIIWNNSVRNLVYRLLDVHGQNRAHSYYMSMRAVKFLRDLTNDIESKIKLQAKSPMGSQLDQVLDMEMANDIIEKLLADQKPNSSVPPTVSDDTATPGSRQDDDDSEANINDPDYQFRGVPSGYEMRSSYIVELLNPQISLQSDRNPDSVVLVSTERTQIKGFHLYDCSGDDQDTAIVKSRTIFSVDNIQFFVAKKEHFDTVDLLFDNHYGARGNEHWLTWIPLEMLINYTKRSDKFQRVAERAAATMQYDTFNPLRLKTSQDDFNRFHPLQERCDSMTVSFPSLKLTANSKQYNAIVDVVMDLVLYSEPARKERLERLKEIILTADMANLSNTTETIVYLQNNVRQLATTQEQYRLNLPDLREQQLQDYRMIQGRLQHFKEELYLVMEAIKKNPSGKQDSMEAAQTKLKVSFSSQTIIWEMIIESERTLCEWTLSNAHYVWLNKEDHSSSNTLELDMIQCINRLPNPTFAEIISPYLENRKQVDFSKQKMLRGYLMDLPPVGGIPVVQHLEINLFPLKFQMTHEFGKLLATYVFPVEKRKGATAAIPISSSSSAPNVTSSVVSSRTSEANSLMATSSFGDLRSAGKDTTSLSTSSDVVSSDTHLDTFRSETLRPKRSEDYLRSNFSSTTQTSKRSHGKKHSKNVSSNSVPNADDLSVMKERASNNRTFIYIKVPGAKHCLSYQGPKEKNIEDLYEFVFSQPTLEYRNRTWSWYELMNAVKKDFLRAALKHSGQLIRDKLKIRRHPRAPRTTASSTSLINEPIYQRAIAAANATEQQKPSTSSSISIASVSSDGYDNQDDMSVNDMDLINATSDTADQEGSTRRKKQTLFSTWSRSKKADDNPPSPVLPSPQTQPSETQTMIAATEIYRKGKLLFGKSYSGPFRTTSPSIHSRSTTNSD</sequence>
<feature type="region of interest" description="Disordered" evidence="2">
    <location>
        <begin position="1278"/>
        <end position="1336"/>
    </location>
</feature>
<dbReference type="InterPro" id="IPR045167">
    <property type="entry name" value="Hobbit"/>
</dbReference>
<keyword evidence="3" id="KW-0812">Transmembrane</keyword>
<reference evidence="7" key="1">
    <citation type="submission" date="2021-06" db="EMBL/GenBank/DDBJ databases">
        <authorList>
            <consortium name="DOE Joint Genome Institute"/>
            <person name="Mondo S.J."/>
            <person name="Amses K.R."/>
            <person name="Simmons D.R."/>
            <person name="Longcore J.E."/>
            <person name="Seto K."/>
            <person name="Alves G.H."/>
            <person name="Bonds A.E."/>
            <person name="Quandt C.A."/>
            <person name="Davis W.J."/>
            <person name="Chang Y."/>
            <person name="Letcher P.M."/>
            <person name="Powell M.J."/>
            <person name="Kuo A."/>
            <person name="Labutti K."/>
            <person name="Pangilinan J."/>
            <person name="Andreopoulos W."/>
            <person name="Tritt A."/>
            <person name="Riley R."/>
            <person name="Hundley H."/>
            <person name="Johnson J."/>
            <person name="Lipzen A."/>
            <person name="Barry K."/>
            <person name="Berbee M.L."/>
            <person name="Buchler N.E."/>
            <person name="Grigoriev I.V."/>
            <person name="Spatafora J.W."/>
            <person name="Stajich J.E."/>
            <person name="James T.Y."/>
        </authorList>
    </citation>
    <scope>NUCLEOTIDE SEQUENCE</scope>
    <source>
        <strain evidence="7">AG</strain>
    </source>
</reference>
<evidence type="ECO:0000313" key="7">
    <source>
        <dbReference type="EMBL" id="KAI8578092.1"/>
    </source>
</evidence>
<dbReference type="PANTHER" id="PTHR15678">
    <property type="entry name" value="ANTIGEN MLAA-22-RELATED"/>
    <property type="match status" value="1"/>
</dbReference>
<proteinExistence type="predicted"/>
<name>A0AAD5E724_UMBRA</name>
<feature type="domain" description="FMP27 SW motif-containing RBG unit" evidence="5">
    <location>
        <begin position="1345"/>
        <end position="1462"/>
    </location>
</feature>
<gene>
    <name evidence="7" type="ORF">K450DRAFT_248978</name>
</gene>
<feature type="compositionally biased region" description="Polar residues" evidence="2">
    <location>
        <begin position="1723"/>
        <end position="1734"/>
    </location>
</feature>
<feature type="compositionally biased region" description="Polar residues" evidence="2">
    <location>
        <begin position="2858"/>
        <end position="2867"/>
    </location>
</feature>
<feature type="region of interest" description="Disordered" evidence="2">
    <location>
        <begin position="2853"/>
        <end position="2891"/>
    </location>
</feature>
<feature type="region of interest" description="Disordered" evidence="2">
    <location>
        <begin position="3006"/>
        <end position="3093"/>
    </location>
</feature>
<organism evidence="7 8">
    <name type="scientific">Umbelopsis ramanniana AG</name>
    <dbReference type="NCBI Taxonomy" id="1314678"/>
    <lineage>
        <taxon>Eukaryota</taxon>
        <taxon>Fungi</taxon>
        <taxon>Fungi incertae sedis</taxon>
        <taxon>Mucoromycota</taxon>
        <taxon>Mucoromycotina</taxon>
        <taxon>Umbelopsidomycetes</taxon>
        <taxon>Umbelopsidales</taxon>
        <taxon>Umbelopsidaceae</taxon>
        <taxon>Umbelopsis</taxon>
    </lineage>
</organism>
<protein>
    <submittedName>
        <fullName evidence="7">Uncharacterized protein</fullName>
    </submittedName>
</protein>
<feature type="region of interest" description="Disordered" evidence="2">
    <location>
        <begin position="1702"/>
        <end position="1752"/>
    </location>
</feature>
<keyword evidence="3" id="KW-0472">Membrane</keyword>
<feature type="domain" description="FMP27 WPPW motif-containing RBG unit" evidence="6">
    <location>
        <begin position="1942"/>
        <end position="2461"/>
    </location>
</feature>
<evidence type="ECO:0000259" key="4">
    <source>
        <dbReference type="SMART" id="SM01214"/>
    </source>
</evidence>
<dbReference type="SMART" id="SM01216">
    <property type="entry name" value="Fmp27_WPPW"/>
    <property type="match status" value="1"/>
</dbReference>
<feature type="domain" description="FMP27/BLTP2/Hobbit GFWDK motif-containing RBG unit" evidence="4">
    <location>
        <begin position="1480"/>
        <end position="1632"/>
    </location>
</feature>
<feature type="compositionally biased region" description="Polar residues" evidence="2">
    <location>
        <begin position="3117"/>
        <end position="3133"/>
    </location>
</feature>
<evidence type="ECO:0000256" key="3">
    <source>
        <dbReference type="SAM" id="Phobius"/>
    </source>
</evidence>
<feature type="compositionally biased region" description="Polar residues" evidence="2">
    <location>
        <begin position="3084"/>
        <end position="3093"/>
    </location>
</feature>
<dbReference type="SMART" id="SM01215">
    <property type="entry name" value="Fmp27_SW"/>
    <property type="match status" value="1"/>
</dbReference>
<feature type="region of interest" description="Disordered" evidence="2">
    <location>
        <begin position="693"/>
        <end position="730"/>
    </location>
</feature>
<feature type="compositionally biased region" description="Basic and acidic residues" evidence="2">
    <location>
        <begin position="1289"/>
        <end position="1309"/>
    </location>
</feature>
<evidence type="ECO:0000313" key="8">
    <source>
        <dbReference type="Proteomes" id="UP001206595"/>
    </source>
</evidence>
<evidence type="ECO:0000259" key="6">
    <source>
        <dbReference type="SMART" id="SM01216"/>
    </source>
</evidence>
<dbReference type="RefSeq" id="XP_051443096.1">
    <property type="nucleotide sequence ID" value="XM_051590325.1"/>
</dbReference>
<keyword evidence="1" id="KW-0175">Coiled coil</keyword>
<comment type="caution">
    <text evidence="7">The sequence shown here is derived from an EMBL/GenBank/DDBJ whole genome shotgun (WGS) entry which is preliminary data.</text>
</comment>
<reference evidence="7" key="2">
    <citation type="journal article" date="2022" name="Proc. Natl. Acad. Sci. U.S.A.">
        <title>Diploid-dominant life cycles characterize the early evolution of Fungi.</title>
        <authorList>
            <person name="Amses K.R."/>
            <person name="Simmons D.R."/>
            <person name="Longcore J.E."/>
            <person name="Mondo S.J."/>
            <person name="Seto K."/>
            <person name="Jeronimo G.H."/>
            <person name="Bonds A.E."/>
            <person name="Quandt C.A."/>
            <person name="Davis W.J."/>
            <person name="Chang Y."/>
            <person name="Federici B.A."/>
            <person name="Kuo A."/>
            <person name="LaButti K."/>
            <person name="Pangilinan J."/>
            <person name="Andreopoulos W."/>
            <person name="Tritt A."/>
            <person name="Riley R."/>
            <person name="Hundley H."/>
            <person name="Johnson J."/>
            <person name="Lipzen A."/>
            <person name="Barry K."/>
            <person name="Lang B.F."/>
            <person name="Cuomo C.A."/>
            <person name="Buchler N.E."/>
            <person name="Grigoriev I.V."/>
            <person name="Spatafora J.W."/>
            <person name="Stajich J.E."/>
            <person name="James T.Y."/>
        </authorList>
    </citation>
    <scope>NUCLEOTIDE SEQUENCE</scope>
    <source>
        <strain evidence="7">AG</strain>
    </source>
</reference>
<feature type="coiled-coil region" evidence="1">
    <location>
        <begin position="2122"/>
        <end position="2149"/>
    </location>
</feature>
<feature type="region of interest" description="Disordered" evidence="2">
    <location>
        <begin position="2312"/>
        <end position="2354"/>
    </location>
</feature>
<dbReference type="InterPro" id="IPR019415">
    <property type="entry name" value="FMP27_SW_RBG"/>
</dbReference>
<feature type="transmembrane region" description="Helical" evidence="3">
    <location>
        <begin position="80"/>
        <end position="100"/>
    </location>
</feature>
<feature type="compositionally biased region" description="Polar residues" evidence="2">
    <location>
        <begin position="3044"/>
        <end position="3053"/>
    </location>
</feature>
<evidence type="ECO:0000259" key="5">
    <source>
        <dbReference type="SMART" id="SM01215"/>
    </source>
</evidence>
<evidence type="ECO:0000256" key="1">
    <source>
        <dbReference type="SAM" id="Coils"/>
    </source>
</evidence>
<dbReference type="EMBL" id="MU620933">
    <property type="protein sequence ID" value="KAI8578092.1"/>
    <property type="molecule type" value="Genomic_DNA"/>
</dbReference>
<dbReference type="InterPro" id="IPR019449">
    <property type="entry name" value="FMP27_WPPW_RBG"/>
</dbReference>
<dbReference type="Pfam" id="PF10344">
    <property type="entry name" value="Hobbit"/>
    <property type="match status" value="1"/>
</dbReference>
<feature type="compositionally biased region" description="Low complexity" evidence="2">
    <location>
        <begin position="3014"/>
        <end position="3026"/>
    </location>
</feature>
<dbReference type="PANTHER" id="PTHR15678:SF6">
    <property type="entry name" value="BRIDGE-LIKE LIPID TRANSFER PROTEIN FAMILY MEMBER 2"/>
    <property type="match status" value="1"/>
</dbReference>
<keyword evidence="3" id="KW-1133">Transmembrane helix</keyword>
<feature type="compositionally biased region" description="Polar residues" evidence="2">
    <location>
        <begin position="2315"/>
        <end position="2333"/>
    </location>
</feature>
<dbReference type="SMART" id="SM01214">
    <property type="entry name" value="Fmp27_GFWDK"/>
    <property type="match status" value="1"/>
</dbReference>
<dbReference type="Proteomes" id="UP001206595">
    <property type="component" value="Unassembled WGS sequence"/>
</dbReference>
<keyword evidence="8" id="KW-1185">Reference proteome</keyword>
<accession>A0AAD5E724</accession>
<feature type="compositionally biased region" description="Polar residues" evidence="2">
    <location>
        <begin position="708"/>
        <end position="730"/>
    </location>
</feature>
<feature type="compositionally biased region" description="Basic and acidic residues" evidence="2">
    <location>
        <begin position="1323"/>
        <end position="1332"/>
    </location>
</feature>
<feature type="compositionally biased region" description="Basic residues" evidence="2">
    <location>
        <begin position="2868"/>
        <end position="2877"/>
    </location>
</feature>
<evidence type="ECO:0000256" key="2">
    <source>
        <dbReference type="SAM" id="MobiDB-lite"/>
    </source>
</evidence>
<dbReference type="InterPro" id="IPR019441">
    <property type="entry name" value="FMP27/BLTP2/Hobbit_GFWDK_RBG"/>
</dbReference>
<dbReference type="GeneID" id="75915669"/>
<feature type="region of interest" description="Disordered" evidence="2">
    <location>
        <begin position="3112"/>
        <end position="3133"/>
    </location>
</feature>